<reference evidence="18 19" key="2">
    <citation type="journal article" date="2019" name="Nat. Med.">
        <title>A library of human gut bacterial isolates paired with longitudinal multiomics data enables mechanistic microbiome research.</title>
        <authorList>
            <person name="Poyet M."/>
            <person name="Groussin M."/>
            <person name="Gibbons S.M."/>
            <person name="Avila-Pacheco J."/>
            <person name="Jiang X."/>
            <person name="Kearney S.M."/>
            <person name="Perrotta A.R."/>
            <person name="Berdy B."/>
            <person name="Zhao S."/>
            <person name="Lieberman T.D."/>
            <person name="Swanson P.K."/>
            <person name="Smith M."/>
            <person name="Roesemann S."/>
            <person name="Alexander J.E."/>
            <person name="Rich S.A."/>
            <person name="Livny J."/>
            <person name="Vlamakis H."/>
            <person name="Clish C."/>
            <person name="Bullock K."/>
            <person name="Deik A."/>
            <person name="Scott J."/>
            <person name="Pierce K.A."/>
            <person name="Xavier R.J."/>
            <person name="Alm E.J."/>
        </authorList>
    </citation>
    <scope>NUCLEOTIDE SEQUENCE [LARGE SCALE GENOMIC DNA]</scope>
    <source>
        <strain evidence="11 19">BIOML-A16</strain>
        <strain evidence="10 18">BIOML-A25</strain>
    </source>
</reference>
<dbReference type="EMBL" id="BQNZ01000002">
    <property type="protein sequence ID" value="GKH72807.1"/>
    <property type="molecule type" value="Genomic_DNA"/>
</dbReference>
<comment type="similarity">
    <text evidence="2">Belongs to the outer membrane factor (OMF) (TC 1.B.17) family.</text>
</comment>
<accession>A0A3R6JJA4</accession>
<dbReference type="InterPro" id="IPR051906">
    <property type="entry name" value="TolC-like"/>
</dbReference>
<dbReference type="InterPro" id="IPR003423">
    <property type="entry name" value="OMP_efflux"/>
</dbReference>
<gene>
    <name evidence="8" type="ORF">CE91St3_26700</name>
    <name evidence="9" type="ORF">CE91St3_33910</name>
    <name evidence="14" type="ORF">DW191_00960</name>
    <name evidence="13" type="ORF">DW828_16125</name>
    <name evidence="12" type="ORF">DW986_16920</name>
    <name evidence="10" type="ORF">GMD66_12415</name>
    <name evidence="11" type="ORF">GMD92_14805</name>
</gene>
<dbReference type="Proteomes" id="UP001055114">
    <property type="component" value="Unassembled WGS sequence"/>
</dbReference>
<dbReference type="OrthoDB" id="940457at2"/>
<dbReference type="PANTHER" id="PTHR30026:SF20">
    <property type="entry name" value="OUTER MEMBRANE PROTEIN TOLC"/>
    <property type="match status" value="1"/>
</dbReference>
<evidence type="ECO:0000256" key="3">
    <source>
        <dbReference type="ARBA" id="ARBA00022448"/>
    </source>
</evidence>
<evidence type="ECO:0000313" key="17">
    <source>
        <dbReference type="Proteomes" id="UP000286260"/>
    </source>
</evidence>
<name>A0A3R6JJA4_9BACT</name>
<dbReference type="GO" id="GO:0009279">
    <property type="term" value="C:cell outer membrane"/>
    <property type="evidence" value="ECO:0007669"/>
    <property type="project" value="UniProtKB-SubCell"/>
</dbReference>
<dbReference type="GO" id="GO:1990281">
    <property type="term" value="C:efflux pump complex"/>
    <property type="evidence" value="ECO:0007669"/>
    <property type="project" value="TreeGrafter"/>
</dbReference>
<evidence type="ECO:0000313" key="11">
    <source>
        <dbReference type="EMBL" id="MTU70298.1"/>
    </source>
</evidence>
<dbReference type="Proteomes" id="UP000437446">
    <property type="component" value="Unassembled WGS sequence"/>
</dbReference>
<dbReference type="EMBL" id="WNDA01000025">
    <property type="protein sequence ID" value="MTU70298.1"/>
    <property type="molecule type" value="Genomic_DNA"/>
</dbReference>
<organism evidence="12 16">
    <name type="scientific">Parabacteroides merdae</name>
    <dbReference type="NCBI Taxonomy" id="46503"/>
    <lineage>
        <taxon>Bacteria</taxon>
        <taxon>Pseudomonadati</taxon>
        <taxon>Bacteroidota</taxon>
        <taxon>Bacteroidia</taxon>
        <taxon>Bacteroidales</taxon>
        <taxon>Tannerellaceae</taxon>
        <taxon>Parabacteroides</taxon>
    </lineage>
</organism>
<evidence type="ECO:0000256" key="7">
    <source>
        <dbReference type="ARBA" id="ARBA00023237"/>
    </source>
</evidence>
<evidence type="ECO:0000313" key="19">
    <source>
        <dbReference type="Proteomes" id="UP000448908"/>
    </source>
</evidence>
<keyword evidence="5" id="KW-0812">Transmembrane</keyword>
<dbReference type="PANTHER" id="PTHR30026">
    <property type="entry name" value="OUTER MEMBRANE PROTEIN TOLC"/>
    <property type="match status" value="1"/>
</dbReference>
<dbReference type="GO" id="GO:0015288">
    <property type="term" value="F:porin activity"/>
    <property type="evidence" value="ECO:0007669"/>
    <property type="project" value="TreeGrafter"/>
</dbReference>
<dbReference type="Gene3D" id="1.20.1600.10">
    <property type="entry name" value="Outer membrane efflux proteins (OEP)"/>
    <property type="match status" value="1"/>
</dbReference>
<protein>
    <submittedName>
        <fullName evidence="8">Membrane protein</fullName>
    </submittedName>
    <submittedName>
        <fullName evidence="12">TolC family protein</fullName>
    </submittedName>
</protein>
<evidence type="ECO:0000313" key="18">
    <source>
        <dbReference type="Proteomes" id="UP000437446"/>
    </source>
</evidence>
<evidence type="ECO:0000313" key="12">
    <source>
        <dbReference type="EMBL" id="RGZ44343.1"/>
    </source>
</evidence>
<keyword evidence="7" id="KW-0998">Cell outer membrane</keyword>
<dbReference type="Proteomes" id="UP000285173">
    <property type="component" value="Unassembled WGS sequence"/>
</dbReference>
<keyword evidence="6" id="KW-0472">Membrane</keyword>
<dbReference type="EMBL" id="BQNZ01000003">
    <property type="protein sequence ID" value="GKH73528.1"/>
    <property type="molecule type" value="Genomic_DNA"/>
</dbReference>
<reference evidence="8" key="3">
    <citation type="submission" date="2022-01" db="EMBL/GenBank/DDBJ databases">
        <title>Novel bile acid biosynthetic pathways are enriched in the microbiome of centenarians.</title>
        <authorList>
            <person name="Sato Y."/>
            <person name="Atarashi K."/>
            <person name="Plichta R.D."/>
            <person name="Arai Y."/>
            <person name="Sasajima S."/>
            <person name="Kearney M.S."/>
            <person name="Suda W."/>
            <person name="Takeshita K."/>
            <person name="Sasaki T."/>
            <person name="Okamoto S."/>
            <person name="Skelly N.A."/>
            <person name="Okamura Y."/>
            <person name="Vlamakis H."/>
            <person name="Li Y."/>
            <person name="Tanoue T."/>
            <person name="Takei H."/>
            <person name="Nittono H."/>
            <person name="Narushima S."/>
            <person name="Irie J."/>
            <person name="Itoh H."/>
            <person name="Moriya K."/>
            <person name="Sugiura Y."/>
            <person name="Suematsu M."/>
            <person name="Moritoki N."/>
            <person name="Shibata S."/>
            <person name="Littman R.D."/>
            <person name="Fischbach A.M."/>
            <person name="Uwamino Y."/>
            <person name="Inoue T."/>
            <person name="Honda A."/>
            <person name="Hattori M."/>
            <person name="Murai T."/>
            <person name="Xavier J.R."/>
            <person name="Hirose N."/>
            <person name="Honda K."/>
        </authorList>
    </citation>
    <scope>NUCLEOTIDE SEQUENCE</scope>
    <source>
        <strain evidence="8">CE91-St3</strain>
    </source>
</reference>
<dbReference type="EMBL" id="WNCR01000005">
    <property type="protein sequence ID" value="MTU29997.1"/>
    <property type="molecule type" value="Genomic_DNA"/>
</dbReference>
<reference evidence="15 16" key="1">
    <citation type="submission" date="2018-08" db="EMBL/GenBank/DDBJ databases">
        <title>A genome reference for cultivated species of the human gut microbiota.</title>
        <authorList>
            <person name="Zou Y."/>
            <person name="Xue W."/>
            <person name="Luo G."/>
        </authorList>
    </citation>
    <scope>NUCLEOTIDE SEQUENCE [LARGE SCALE GENOMIC DNA]</scope>
    <source>
        <strain evidence="14 15">AM16-50</strain>
        <strain evidence="13 17">AM34-17</strain>
        <strain evidence="12 16">AM50-15</strain>
    </source>
</reference>
<evidence type="ECO:0000313" key="8">
    <source>
        <dbReference type="EMBL" id="GKH72807.1"/>
    </source>
</evidence>
<evidence type="ECO:0000256" key="2">
    <source>
        <dbReference type="ARBA" id="ARBA00007613"/>
    </source>
</evidence>
<evidence type="ECO:0000313" key="13">
    <source>
        <dbReference type="EMBL" id="RHC81270.1"/>
    </source>
</evidence>
<dbReference type="EMBL" id="QSII01000025">
    <property type="protein sequence ID" value="RHC81270.1"/>
    <property type="molecule type" value="Genomic_DNA"/>
</dbReference>
<dbReference type="Proteomes" id="UP000286260">
    <property type="component" value="Unassembled WGS sequence"/>
</dbReference>
<dbReference type="Pfam" id="PF02321">
    <property type="entry name" value="OEP"/>
    <property type="match status" value="1"/>
</dbReference>
<evidence type="ECO:0000313" key="10">
    <source>
        <dbReference type="EMBL" id="MTU29997.1"/>
    </source>
</evidence>
<evidence type="ECO:0000256" key="5">
    <source>
        <dbReference type="ARBA" id="ARBA00022692"/>
    </source>
</evidence>
<proteinExistence type="inferred from homology"/>
<dbReference type="EMBL" id="QSEF01000028">
    <property type="protein sequence ID" value="RGZ44343.1"/>
    <property type="molecule type" value="Genomic_DNA"/>
</dbReference>
<evidence type="ECO:0000313" key="9">
    <source>
        <dbReference type="EMBL" id="GKH73528.1"/>
    </source>
</evidence>
<evidence type="ECO:0000256" key="6">
    <source>
        <dbReference type="ARBA" id="ARBA00023136"/>
    </source>
</evidence>
<dbReference type="GO" id="GO:0015562">
    <property type="term" value="F:efflux transmembrane transporter activity"/>
    <property type="evidence" value="ECO:0007669"/>
    <property type="project" value="InterPro"/>
</dbReference>
<evidence type="ECO:0000313" key="15">
    <source>
        <dbReference type="Proteomes" id="UP000283732"/>
    </source>
</evidence>
<dbReference type="SUPFAM" id="SSF56954">
    <property type="entry name" value="Outer membrane efflux proteins (OEP)"/>
    <property type="match status" value="1"/>
</dbReference>
<dbReference type="EMBL" id="QRKC01000001">
    <property type="protein sequence ID" value="RHH80667.1"/>
    <property type="molecule type" value="Genomic_DNA"/>
</dbReference>
<dbReference type="AlphaFoldDB" id="A0A3R6JJA4"/>
<dbReference type="Proteomes" id="UP000283732">
    <property type="component" value="Unassembled WGS sequence"/>
</dbReference>
<evidence type="ECO:0000313" key="14">
    <source>
        <dbReference type="EMBL" id="RHH80667.1"/>
    </source>
</evidence>
<comment type="subcellular location">
    <subcellularLocation>
        <location evidence="1">Cell outer membrane</location>
    </subcellularLocation>
</comment>
<keyword evidence="4" id="KW-1134">Transmembrane beta strand</keyword>
<evidence type="ECO:0000256" key="4">
    <source>
        <dbReference type="ARBA" id="ARBA00022452"/>
    </source>
</evidence>
<evidence type="ECO:0000256" key="1">
    <source>
        <dbReference type="ARBA" id="ARBA00004442"/>
    </source>
</evidence>
<dbReference type="Proteomes" id="UP000448908">
    <property type="component" value="Unassembled WGS sequence"/>
</dbReference>
<keyword evidence="3" id="KW-0813">Transport</keyword>
<sequence length="495" mass="57245">MDRKFIYRYVITLLMLACVFGGKAQLTLTLERTITLAADSSLDAFRYKNMYLAGYWEYRTYKAGRLPSLTLNLTPAQYRRYFTQRYDSEADIDVYRKQQSFYAGGQLEIEQNFDLLGGTFYLDTDLDYMRYFGDQTYNQFSSVPIRLGYQQDLLGYNAFKWERKIEPLKYEKVKKELLYNVEQMSEQATTYFFALAMAQVEYDLAKENVATTDTLYRTGQERHKIASISQADLLTLKLDAVNARNTLKNAEIALKRAMFSLASYLNFDKNTEIRLRLPSRPRNMEISVDKALELARANNPTFLELRQQILEAQQQVDKTKKEAMFNAQINASVGFNQVSKNIQDAYKNLQQQEIVSLSVSIPLVDWGVRKGKHNIAKNNLLVTETSAKQKELTVEEDVIMTVGDFNIQQALIGSAEEAVDLAETAYSETKQRFMIGKADINSLTLSLNRQQEAQRNYISALQNYWLSYYKIRKLTLHDFETGVSLSNEFEYKYGL</sequence>
<comment type="caution">
    <text evidence="12">The sequence shown here is derived from an EMBL/GenBank/DDBJ whole genome shotgun (WGS) entry which is preliminary data.</text>
</comment>
<evidence type="ECO:0000313" key="16">
    <source>
        <dbReference type="Proteomes" id="UP000285173"/>
    </source>
</evidence>